<dbReference type="GO" id="GO:0046872">
    <property type="term" value="F:metal ion binding"/>
    <property type="evidence" value="ECO:0007669"/>
    <property type="project" value="UniProtKB-KW"/>
</dbReference>
<accession>A0A8S4GG09</accession>
<dbReference type="EMBL" id="CAJHNJ030000837">
    <property type="protein sequence ID" value="CAG9138754.1"/>
    <property type="molecule type" value="Genomic_DNA"/>
</dbReference>
<evidence type="ECO:0000256" key="4">
    <source>
        <dbReference type="ARBA" id="ARBA00022723"/>
    </source>
</evidence>
<evidence type="ECO:0000259" key="9">
    <source>
        <dbReference type="Pfam" id="PF13359"/>
    </source>
</evidence>
<proteinExistence type="predicted"/>
<keyword evidence="6" id="KW-1035">Host cytoplasm</keyword>
<evidence type="ECO:0000256" key="5">
    <source>
        <dbReference type="ARBA" id="ARBA00022884"/>
    </source>
</evidence>
<dbReference type="Pfam" id="PF00945">
    <property type="entry name" value="Rhabdo_ncap"/>
    <property type="match status" value="1"/>
</dbReference>
<name>A0A8S4GG09_PLUXY</name>
<keyword evidence="4" id="KW-0479">Metal-binding</keyword>
<keyword evidence="11" id="KW-1185">Reference proteome</keyword>
<dbReference type="GO" id="GO:0003723">
    <property type="term" value="F:RNA binding"/>
    <property type="evidence" value="ECO:0007669"/>
    <property type="project" value="UniProtKB-KW"/>
</dbReference>
<dbReference type="InterPro" id="IPR023330">
    <property type="entry name" value="Rhabdovirus_ncapsid_N"/>
</dbReference>
<comment type="cofactor">
    <cofactor evidence="1">
        <name>a divalent metal cation</name>
        <dbReference type="ChEBI" id="CHEBI:60240"/>
    </cofactor>
</comment>
<comment type="subcellular location">
    <subcellularLocation>
        <location evidence="2">Host cytoplasm</location>
    </subcellularLocation>
    <subcellularLocation>
        <location evidence="3">Virion</location>
    </subcellularLocation>
</comment>
<evidence type="ECO:0000256" key="1">
    <source>
        <dbReference type="ARBA" id="ARBA00001968"/>
    </source>
</evidence>
<dbReference type="InterPro" id="IPR027806">
    <property type="entry name" value="HARBI1_dom"/>
</dbReference>
<gene>
    <name evidence="10" type="ORF">PLXY2_LOCUS17007</name>
</gene>
<dbReference type="SUPFAM" id="SSF140809">
    <property type="entry name" value="Rhabdovirus nucleoprotein-like"/>
    <property type="match status" value="1"/>
</dbReference>
<dbReference type="Pfam" id="PF13359">
    <property type="entry name" value="DDE_Tnp_4"/>
    <property type="match status" value="1"/>
</dbReference>
<dbReference type="GO" id="GO:0030430">
    <property type="term" value="C:host cell cytoplasm"/>
    <property type="evidence" value="ECO:0007669"/>
    <property type="project" value="UniProtKB-SubCell"/>
</dbReference>
<keyword evidence="7" id="KW-0687">Ribonucleoprotein</keyword>
<reference evidence="10" key="1">
    <citation type="submission" date="2020-11" db="EMBL/GenBank/DDBJ databases">
        <authorList>
            <person name="Whiteford S."/>
        </authorList>
    </citation>
    <scope>NUCLEOTIDE SEQUENCE</scope>
</reference>
<protein>
    <submittedName>
        <fullName evidence="10">(diamondback moth) hypothetical protein</fullName>
    </submittedName>
</protein>
<dbReference type="InterPro" id="IPR035961">
    <property type="entry name" value="Rhabdovirus_nucleoprotein-like"/>
</dbReference>
<evidence type="ECO:0000256" key="2">
    <source>
        <dbReference type="ARBA" id="ARBA00004192"/>
    </source>
</evidence>
<keyword evidence="5" id="KW-0694">RNA-binding</keyword>
<feature type="domain" description="DDE Tnp4" evidence="9">
    <location>
        <begin position="489"/>
        <end position="584"/>
    </location>
</feature>
<organism evidence="10 11">
    <name type="scientific">Plutella xylostella</name>
    <name type="common">Diamondback moth</name>
    <name type="synonym">Plutella maculipennis</name>
    <dbReference type="NCBI Taxonomy" id="51655"/>
    <lineage>
        <taxon>Eukaryota</taxon>
        <taxon>Metazoa</taxon>
        <taxon>Ecdysozoa</taxon>
        <taxon>Arthropoda</taxon>
        <taxon>Hexapoda</taxon>
        <taxon>Insecta</taxon>
        <taxon>Pterygota</taxon>
        <taxon>Neoptera</taxon>
        <taxon>Endopterygota</taxon>
        <taxon>Lepidoptera</taxon>
        <taxon>Glossata</taxon>
        <taxon>Ditrysia</taxon>
        <taxon>Yponomeutoidea</taxon>
        <taxon>Plutellidae</taxon>
        <taxon>Plutella</taxon>
    </lineage>
</organism>
<dbReference type="AlphaFoldDB" id="A0A8S4GG09"/>
<dbReference type="InterPro" id="IPR000448">
    <property type="entry name" value="Rhabdo_ncapsid"/>
</dbReference>
<feature type="domain" description="Rhabdovirus nucleocapsid" evidence="8">
    <location>
        <begin position="91"/>
        <end position="439"/>
    </location>
</feature>
<evidence type="ECO:0000256" key="3">
    <source>
        <dbReference type="ARBA" id="ARBA00004328"/>
    </source>
</evidence>
<evidence type="ECO:0000313" key="11">
    <source>
        <dbReference type="Proteomes" id="UP000653454"/>
    </source>
</evidence>
<dbReference type="Proteomes" id="UP000653454">
    <property type="component" value="Unassembled WGS sequence"/>
</dbReference>
<feature type="non-terminal residue" evidence="10">
    <location>
        <position position="616"/>
    </location>
</feature>
<sequence>IQDDTADLHGVSQPIISTTCKKVAMILAHMSHQFVKMPATLDEQKETIRKFRRLPTTRHWVNCPQLKMAANPPGLKRVGTKRPVKGIDISQSKKVTYPDAWFEANRGKPVVSTGSSTESIDDLRKAILHGFENSNIDKEVAKVYMTKLAATIKAKCPVAWMSYGVEICAEGAEITPLDLIKHNQQDAVTVGTKVGAEKDESNRNVLLLLLTIYRVLRISNAEGKQAVIDHFKKQLDTIGDRRSIVSAHATKIATHATWQSDREYIKIVAMYDMFLYRFSDVDMASARFGSISSRYRDCAALLSVGFVSKLVGLATEGLADWVFVNSIADELEQMTEDNNYQESLNEFSYFAYQADFGLVSKSAYSSVANPGTFFWLHVIGALMGSKRSLMARKNTDVNTTNLMTNAIIVAFAHKRNITLCKPYTEDGDELEEGEGGSGLAGAFHSTNATEWFEHMRVRNFELTDSMKEFFAAVKVSLPKPREGTIGEYLKAYVVCDADLKIRDIVTRWHGRVHDSRIYRECRLMQRFEAGAFRGVLLGDGGYPCTSHWFTPVLHHATQSEEQYNRCHIIKTRNAVKRCFGLWKQLMLSNSLLQLIRICLGTVRRPGLMAHGFHEGI</sequence>
<dbReference type="Gene3D" id="1.10.3570.10">
    <property type="entry name" value="Rhabdovirus nucleocapsid protein like domain"/>
    <property type="match status" value="1"/>
</dbReference>
<evidence type="ECO:0000313" key="10">
    <source>
        <dbReference type="EMBL" id="CAG9138754.1"/>
    </source>
</evidence>
<evidence type="ECO:0000256" key="6">
    <source>
        <dbReference type="ARBA" id="ARBA00023200"/>
    </source>
</evidence>
<dbReference type="GO" id="GO:1990904">
    <property type="term" value="C:ribonucleoprotein complex"/>
    <property type="evidence" value="ECO:0007669"/>
    <property type="project" value="UniProtKB-KW"/>
</dbReference>
<evidence type="ECO:0000259" key="8">
    <source>
        <dbReference type="Pfam" id="PF00945"/>
    </source>
</evidence>
<dbReference type="Gene3D" id="1.10.3610.10">
    <property type="entry name" value="Nucleoprotein"/>
    <property type="match status" value="1"/>
</dbReference>
<evidence type="ECO:0000256" key="7">
    <source>
        <dbReference type="ARBA" id="ARBA00023274"/>
    </source>
</evidence>
<dbReference type="InterPro" id="IPR023331">
    <property type="entry name" value="Rhabdovirus_ncapsid_C"/>
</dbReference>
<comment type="caution">
    <text evidence="10">The sequence shown here is derived from an EMBL/GenBank/DDBJ whole genome shotgun (WGS) entry which is preliminary data.</text>
</comment>